<proteinExistence type="predicted"/>
<evidence type="ECO:0008006" key="3">
    <source>
        <dbReference type="Google" id="ProtNLM"/>
    </source>
</evidence>
<keyword evidence="2" id="KW-1185">Reference proteome</keyword>
<comment type="caution">
    <text evidence="1">The sequence shown here is derived from an EMBL/GenBank/DDBJ whole genome shotgun (WGS) entry which is preliminary data.</text>
</comment>
<gene>
    <name evidence="1" type="ORF">GCM10010832_12210</name>
</gene>
<name>A0ABQ1SGW2_9FLAO</name>
<sequence length="58" mass="6652">MKLLKQIVGIDVAQVELVCCYAVLSDDLKTFIRTFATFKNNSKGFSKLLKWLKELQTN</sequence>
<reference evidence="2" key="1">
    <citation type="journal article" date="2019" name="Int. J. Syst. Evol. Microbiol.">
        <title>The Global Catalogue of Microorganisms (GCM) 10K type strain sequencing project: providing services to taxonomists for standard genome sequencing and annotation.</title>
        <authorList>
            <consortium name="The Broad Institute Genomics Platform"/>
            <consortium name="The Broad Institute Genome Sequencing Center for Infectious Disease"/>
            <person name="Wu L."/>
            <person name="Ma J."/>
        </authorList>
    </citation>
    <scope>NUCLEOTIDE SEQUENCE [LARGE SCALE GENOMIC DNA]</scope>
    <source>
        <strain evidence="2">CGMCC 1.12931</strain>
    </source>
</reference>
<evidence type="ECO:0000313" key="2">
    <source>
        <dbReference type="Proteomes" id="UP000599179"/>
    </source>
</evidence>
<accession>A0ABQ1SGW2</accession>
<organism evidence="1 2">
    <name type="scientific">Psychroflexus planctonicus</name>
    <dbReference type="NCBI Taxonomy" id="1526575"/>
    <lineage>
        <taxon>Bacteria</taxon>
        <taxon>Pseudomonadati</taxon>
        <taxon>Bacteroidota</taxon>
        <taxon>Flavobacteriia</taxon>
        <taxon>Flavobacteriales</taxon>
        <taxon>Flavobacteriaceae</taxon>
        <taxon>Psychroflexus</taxon>
    </lineage>
</organism>
<evidence type="ECO:0000313" key="1">
    <source>
        <dbReference type="EMBL" id="GGE33549.1"/>
    </source>
</evidence>
<dbReference type="EMBL" id="BMGM01000004">
    <property type="protein sequence ID" value="GGE33549.1"/>
    <property type="molecule type" value="Genomic_DNA"/>
</dbReference>
<dbReference type="Proteomes" id="UP000599179">
    <property type="component" value="Unassembled WGS sequence"/>
</dbReference>
<dbReference type="RefSeq" id="WP_188458212.1">
    <property type="nucleotide sequence ID" value="NZ_BMGM01000004.1"/>
</dbReference>
<protein>
    <recommendedName>
        <fullName evidence="3">Transposase</fullName>
    </recommendedName>
</protein>